<protein>
    <recommendedName>
        <fullName evidence="8">Regucalcin</fullName>
        <ecNumber evidence="7">3.1.1.17</ecNumber>
    </recommendedName>
    <alternativeName>
        <fullName evidence="13">Gluconolactonase</fullName>
    </alternativeName>
</protein>
<evidence type="ECO:0000313" key="18">
    <source>
        <dbReference type="Proteomes" id="UP000448867"/>
    </source>
</evidence>
<sequence length="292" mass="32206">MKTASVAADVRTLLGEGPVWDPRSSLLYWIDIEGQALYSLDPSREGQVNKMSLGQRPGALVLRETDGAVLAAENGFFFLDMSSGKLEEITNPEEHVANNRFNDGKADPAGRFWAGTMEEEGKKHQGSLYCLNTDMTAQRKLQNLSISNGLAWSRDNKYFYLIDTPESKVFQFHYQLDTGSISEKRTAITFPEDAGSPDGMTIDEEGMLWIAHFGGGRISRWNPDSGQMLEEVSIPAPNVTSCVFGGENLNTLYITTASIGMSDEELEKFPKAGSLFQYEPSVAGTVLNYFKG</sequence>
<comment type="cofactor">
    <cofactor evidence="3">
        <name>Mn(2+)</name>
        <dbReference type="ChEBI" id="CHEBI:29035"/>
    </cofactor>
</comment>
<dbReference type="Gene3D" id="2.120.10.30">
    <property type="entry name" value="TolB, C-terminal domain"/>
    <property type="match status" value="1"/>
</dbReference>
<dbReference type="PRINTS" id="PR01791">
    <property type="entry name" value="REGUCALCIN"/>
</dbReference>
<evidence type="ECO:0000256" key="15">
    <source>
        <dbReference type="PIRSR" id="PIRSR605511-2"/>
    </source>
</evidence>
<keyword evidence="15" id="KW-0862">Zinc</keyword>
<organism evidence="17 18">
    <name type="scientific">Metabacillus lacus</name>
    <dbReference type="NCBI Taxonomy" id="1983721"/>
    <lineage>
        <taxon>Bacteria</taxon>
        <taxon>Bacillati</taxon>
        <taxon>Bacillota</taxon>
        <taxon>Bacilli</taxon>
        <taxon>Bacillales</taxon>
        <taxon>Bacillaceae</taxon>
        <taxon>Metabacillus</taxon>
    </lineage>
</organism>
<comment type="similarity">
    <text evidence="6">Belongs to the SMP-30/CGR1 family.</text>
</comment>
<evidence type="ECO:0000256" key="6">
    <source>
        <dbReference type="ARBA" id="ARBA00008853"/>
    </source>
</evidence>
<evidence type="ECO:0000256" key="10">
    <source>
        <dbReference type="ARBA" id="ARBA00022723"/>
    </source>
</evidence>
<evidence type="ECO:0000256" key="8">
    <source>
        <dbReference type="ARBA" id="ARBA00016808"/>
    </source>
</evidence>
<comment type="cofactor">
    <cofactor evidence="15">
        <name>Zn(2+)</name>
        <dbReference type="ChEBI" id="CHEBI:29105"/>
    </cofactor>
    <text evidence="15">Binds 1 divalent metal cation per subunit.</text>
</comment>
<comment type="cofactor">
    <cofactor evidence="2">
        <name>Ca(2+)</name>
        <dbReference type="ChEBI" id="CHEBI:29108"/>
    </cofactor>
</comment>
<dbReference type="EC" id="3.1.1.17" evidence="7"/>
<dbReference type="Pfam" id="PF08450">
    <property type="entry name" value="SGL"/>
    <property type="match status" value="1"/>
</dbReference>
<comment type="catalytic activity">
    <reaction evidence="1">
        <text>D-glucono-1,5-lactone + H2O = D-gluconate + H(+)</text>
        <dbReference type="Rhea" id="RHEA:10440"/>
        <dbReference type="ChEBI" id="CHEBI:15377"/>
        <dbReference type="ChEBI" id="CHEBI:15378"/>
        <dbReference type="ChEBI" id="CHEBI:16217"/>
        <dbReference type="ChEBI" id="CHEBI:18391"/>
        <dbReference type="EC" id="3.1.1.17"/>
    </reaction>
</comment>
<feature type="active site" description="Proton donor/acceptor" evidence="14">
    <location>
        <position position="198"/>
    </location>
</feature>
<dbReference type="EMBL" id="WKKI01000008">
    <property type="protein sequence ID" value="MRX71896.1"/>
    <property type="molecule type" value="Genomic_DNA"/>
</dbReference>
<accession>A0A7X2IY03</accession>
<gene>
    <name evidence="17" type="ORF">GJU40_06880</name>
</gene>
<feature type="domain" description="SMP-30/Gluconolactonase/LRE-like region" evidence="16">
    <location>
        <begin position="14"/>
        <end position="257"/>
    </location>
</feature>
<feature type="binding site" evidence="15">
    <location>
        <position position="16"/>
    </location>
    <ligand>
        <name>a divalent metal cation</name>
        <dbReference type="ChEBI" id="CHEBI:60240"/>
    </ligand>
</feature>
<dbReference type="GO" id="GO:0030234">
    <property type="term" value="F:enzyme regulator activity"/>
    <property type="evidence" value="ECO:0007669"/>
    <property type="project" value="InterPro"/>
</dbReference>
<dbReference type="SUPFAM" id="SSF63829">
    <property type="entry name" value="Calcium-dependent phosphotriesterase"/>
    <property type="match status" value="1"/>
</dbReference>
<dbReference type="GO" id="GO:0005737">
    <property type="term" value="C:cytoplasm"/>
    <property type="evidence" value="ECO:0007669"/>
    <property type="project" value="UniProtKB-SubCell"/>
</dbReference>
<evidence type="ECO:0000256" key="4">
    <source>
        <dbReference type="ARBA" id="ARBA00001946"/>
    </source>
</evidence>
<keyword evidence="18" id="KW-1185">Reference proteome</keyword>
<evidence type="ECO:0000256" key="2">
    <source>
        <dbReference type="ARBA" id="ARBA00001913"/>
    </source>
</evidence>
<feature type="binding site" evidence="15">
    <location>
        <position position="198"/>
    </location>
    <ligand>
        <name>a divalent metal cation</name>
        <dbReference type="ChEBI" id="CHEBI:60240"/>
    </ligand>
</feature>
<feature type="binding site" evidence="15">
    <location>
        <position position="100"/>
    </location>
    <ligand>
        <name>substrate</name>
    </ligand>
</feature>
<keyword evidence="9" id="KW-0963">Cytoplasm</keyword>
<dbReference type="InterPro" id="IPR005511">
    <property type="entry name" value="SMP-30"/>
</dbReference>
<evidence type="ECO:0000256" key="5">
    <source>
        <dbReference type="ARBA" id="ARBA00004496"/>
    </source>
</evidence>
<evidence type="ECO:0000259" key="16">
    <source>
        <dbReference type="Pfam" id="PF08450"/>
    </source>
</evidence>
<evidence type="ECO:0000256" key="14">
    <source>
        <dbReference type="PIRSR" id="PIRSR605511-1"/>
    </source>
</evidence>
<dbReference type="OrthoDB" id="2633250at2"/>
<dbReference type="PANTHER" id="PTHR10907:SF47">
    <property type="entry name" value="REGUCALCIN"/>
    <property type="match status" value="1"/>
</dbReference>
<dbReference type="RefSeq" id="WP_154307024.1">
    <property type="nucleotide sequence ID" value="NZ_WKKI01000008.1"/>
</dbReference>
<evidence type="ECO:0000313" key="17">
    <source>
        <dbReference type="EMBL" id="MRX71896.1"/>
    </source>
</evidence>
<dbReference type="Proteomes" id="UP000448867">
    <property type="component" value="Unassembled WGS sequence"/>
</dbReference>
<dbReference type="GO" id="GO:0005509">
    <property type="term" value="F:calcium ion binding"/>
    <property type="evidence" value="ECO:0007669"/>
    <property type="project" value="InterPro"/>
</dbReference>
<dbReference type="InterPro" id="IPR008367">
    <property type="entry name" value="Regucalcin"/>
</dbReference>
<feature type="binding site" evidence="15">
    <location>
        <position position="120"/>
    </location>
    <ligand>
        <name>substrate</name>
    </ligand>
</feature>
<comment type="caution">
    <text evidence="17">The sequence shown here is derived from an EMBL/GenBank/DDBJ whole genome shotgun (WGS) entry which is preliminary data.</text>
</comment>
<dbReference type="PANTHER" id="PTHR10907">
    <property type="entry name" value="REGUCALCIN"/>
    <property type="match status" value="1"/>
</dbReference>
<reference evidence="17 18" key="1">
    <citation type="submission" date="2019-11" db="EMBL/GenBank/DDBJ databases">
        <title>Bacillus lacus genome.</title>
        <authorList>
            <person name="Allen C.J."/>
            <person name="Newman J.D."/>
        </authorList>
    </citation>
    <scope>NUCLEOTIDE SEQUENCE [LARGE SCALE GENOMIC DNA]</scope>
    <source>
        <strain evidence="17 18">KCTC 33946</strain>
    </source>
</reference>
<dbReference type="GO" id="GO:0019853">
    <property type="term" value="P:L-ascorbic acid biosynthetic process"/>
    <property type="evidence" value="ECO:0007669"/>
    <property type="project" value="TreeGrafter"/>
</dbReference>
<feature type="binding site" evidence="15">
    <location>
        <position position="148"/>
    </location>
    <ligand>
        <name>a divalent metal cation</name>
        <dbReference type="ChEBI" id="CHEBI:60240"/>
    </ligand>
</feature>
<dbReference type="AlphaFoldDB" id="A0A7X2IY03"/>
<keyword evidence="11" id="KW-0378">Hydrolase</keyword>
<proteinExistence type="inferred from homology"/>
<dbReference type="GO" id="GO:0004341">
    <property type="term" value="F:gluconolactonase activity"/>
    <property type="evidence" value="ECO:0007669"/>
    <property type="project" value="UniProtKB-EC"/>
</dbReference>
<dbReference type="InterPro" id="IPR011042">
    <property type="entry name" value="6-blade_b-propeller_TolB-like"/>
</dbReference>
<dbReference type="PRINTS" id="PR01790">
    <property type="entry name" value="SMP30FAMILY"/>
</dbReference>
<dbReference type="InterPro" id="IPR013658">
    <property type="entry name" value="SGL"/>
</dbReference>
<keyword evidence="12" id="KW-0106">Calcium</keyword>
<evidence type="ECO:0000256" key="1">
    <source>
        <dbReference type="ARBA" id="ARBA00001589"/>
    </source>
</evidence>
<evidence type="ECO:0000256" key="3">
    <source>
        <dbReference type="ARBA" id="ARBA00001936"/>
    </source>
</evidence>
<evidence type="ECO:0000256" key="11">
    <source>
        <dbReference type="ARBA" id="ARBA00022801"/>
    </source>
</evidence>
<keyword evidence="10 15" id="KW-0479">Metal-binding</keyword>
<evidence type="ECO:0000256" key="9">
    <source>
        <dbReference type="ARBA" id="ARBA00022490"/>
    </source>
</evidence>
<evidence type="ECO:0000256" key="13">
    <source>
        <dbReference type="ARBA" id="ARBA00032464"/>
    </source>
</evidence>
<feature type="binding site" evidence="15">
    <location>
        <position position="102"/>
    </location>
    <ligand>
        <name>substrate</name>
    </ligand>
</feature>
<comment type="cofactor">
    <cofactor evidence="4">
        <name>Mg(2+)</name>
        <dbReference type="ChEBI" id="CHEBI:18420"/>
    </cofactor>
</comment>
<name>A0A7X2IY03_9BACI</name>
<comment type="subcellular location">
    <subcellularLocation>
        <location evidence="5">Cytoplasm</location>
    </subcellularLocation>
</comment>
<evidence type="ECO:0000256" key="12">
    <source>
        <dbReference type="ARBA" id="ARBA00022837"/>
    </source>
</evidence>
<evidence type="ECO:0000256" key="7">
    <source>
        <dbReference type="ARBA" id="ARBA00013227"/>
    </source>
</evidence>